<dbReference type="Proteomes" id="UP000779070">
    <property type="component" value="Unassembled WGS sequence"/>
</dbReference>
<dbReference type="InterPro" id="IPR036249">
    <property type="entry name" value="Thioredoxin-like_sf"/>
</dbReference>
<reference evidence="2 3" key="1">
    <citation type="submission" date="2021-02" db="EMBL/GenBank/DDBJ databases">
        <title>Draft Genome Sequences of 5 Vibrio neptunius Strains Isolated From of Bivalve Hatcheries.</title>
        <authorList>
            <person name="Galvis F."/>
            <person name="Barja J.L."/>
            <person name="Lemos M.L."/>
            <person name="Balado M."/>
        </authorList>
    </citation>
    <scope>NUCLEOTIDE SEQUENCE [LARGE SCALE GENOMIC DNA]</scope>
    <source>
        <strain evidence="2 3">PP-145.98</strain>
    </source>
</reference>
<evidence type="ECO:0000313" key="2">
    <source>
        <dbReference type="EMBL" id="MBN3580594.1"/>
    </source>
</evidence>
<name>A0ABS3A8M5_9VIBR</name>
<dbReference type="PANTHER" id="PTHR13887">
    <property type="entry name" value="GLUTATHIONE S-TRANSFERASE KAPPA"/>
    <property type="match status" value="1"/>
</dbReference>
<feature type="domain" description="DSBA-like thioredoxin" evidence="1">
    <location>
        <begin position="5"/>
        <end position="199"/>
    </location>
</feature>
<dbReference type="SUPFAM" id="SSF52833">
    <property type="entry name" value="Thioredoxin-like"/>
    <property type="match status" value="1"/>
</dbReference>
<gene>
    <name evidence="2" type="ORF">JYA62_23565</name>
</gene>
<organism evidence="2 3">
    <name type="scientific">Vibrio neptunius</name>
    <dbReference type="NCBI Taxonomy" id="170651"/>
    <lineage>
        <taxon>Bacteria</taxon>
        <taxon>Pseudomonadati</taxon>
        <taxon>Pseudomonadota</taxon>
        <taxon>Gammaproteobacteria</taxon>
        <taxon>Vibrionales</taxon>
        <taxon>Vibrionaceae</taxon>
        <taxon>Vibrio</taxon>
    </lineage>
</organism>
<accession>A0ABS3A8M5</accession>
<keyword evidence="3" id="KW-1185">Reference proteome</keyword>
<protein>
    <submittedName>
        <fullName evidence="2">DsbA family protein</fullName>
    </submittedName>
</protein>
<evidence type="ECO:0000259" key="1">
    <source>
        <dbReference type="Pfam" id="PF01323"/>
    </source>
</evidence>
<comment type="caution">
    <text evidence="2">The sequence shown here is derived from an EMBL/GenBank/DDBJ whole genome shotgun (WGS) entry which is preliminary data.</text>
</comment>
<dbReference type="RefSeq" id="WP_206372176.1">
    <property type="nucleotide sequence ID" value="NZ_CAWPTM010000127.1"/>
</dbReference>
<dbReference type="Pfam" id="PF01323">
    <property type="entry name" value="DSBA"/>
    <property type="match status" value="1"/>
</dbReference>
<dbReference type="EMBL" id="JAFHLB010000059">
    <property type="protein sequence ID" value="MBN3580594.1"/>
    <property type="molecule type" value="Genomic_DNA"/>
</dbReference>
<dbReference type="Gene3D" id="3.40.30.10">
    <property type="entry name" value="Glutaredoxin"/>
    <property type="match status" value="1"/>
</dbReference>
<evidence type="ECO:0000313" key="3">
    <source>
        <dbReference type="Proteomes" id="UP000779070"/>
    </source>
</evidence>
<dbReference type="InterPro" id="IPR001853">
    <property type="entry name" value="DSBA-like_thioredoxin_dom"/>
</dbReference>
<sequence length="209" mass="23828">MAIRIEFFHDVVCGWCYIQSPILRKIQEKYNVEVMHRCFVLQRTPQEMAVRFGSLNNAKKEILRHWESCQKFEGSVGRFNIEGMNKAAFSYPSGMLAAQACKASDKLAGPSAHWDMFDALQRAHLQRAENVGDLDVVLRTAVQQGFDSNEFLKAMYNPSTFESIEEDNRLANELDIQTIPAFSVDGYEVFRSTTRYEALDAYFGTLTAT</sequence>
<proteinExistence type="predicted"/>